<dbReference type="RefSeq" id="WP_142036461.1">
    <property type="nucleotide sequence ID" value="NZ_JBHTGS010000001.1"/>
</dbReference>
<evidence type="ECO:0000256" key="1">
    <source>
        <dbReference type="SAM" id="Phobius"/>
    </source>
</evidence>
<feature type="transmembrane region" description="Helical" evidence="1">
    <location>
        <begin position="185"/>
        <end position="207"/>
    </location>
</feature>
<dbReference type="AlphaFoldDB" id="A0A543ATG9"/>
<dbReference type="OrthoDB" id="8159487at2"/>
<keyword evidence="1" id="KW-1133">Transmembrane helix</keyword>
<keyword evidence="3" id="KW-1185">Reference proteome</keyword>
<keyword evidence="1" id="KW-0472">Membrane</keyword>
<protein>
    <submittedName>
        <fullName evidence="2">Uncharacterized protein DUF998</fullName>
    </submittedName>
</protein>
<gene>
    <name evidence="2" type="ORF">FB566_1400</name>
</gene>
<evidence type="ECO:0000313" key="2">
    <source>
        <dbReference type="EMBL" id="TQL75884.1"/>
    </source>
</evidence>
<reference evidence="2 3" key="1">
    <citation type="submission" date="2019-06" db="EMBL/GenBank/DDBJ databases">
        <title>Sequencing the genomes of 1000 actinobacteria strains.</title>
        <authorList>
            <person name="Klenk H.-P."/>
        </authorList>
    </citation>
    <scope>NUCLEOTIDE SEQUENCE [LARGE SCALE GENOMIC DNA]</scope>
    <source>
        <strain evidence="2 3">DSM 45928</strain>
    </source>
</reference>
<proteinExistence type="predicted"/>
<sequence>MGIVLLWCGAVGAALFVLVFTVDGLTRPGYRPVYHPVSALSLGRRGRIQVVNFIGCGSLIALGGVGIGWMTAPSVKGVIAAILVVAFGLALVASGWWPMDPMREYPPGTAAGTPKDTSRAHELHDYAGAVVFSTLPAAGLILTWWFAESSMVGWAVYSGVISAILVAVFLKFGSAWEEDHPQTGLIQRLMIIPGWLWLSTVFAWLALA</sequence>
<organism evidence="2 3">
    <name type="scientific">Stackebrandtia endophytica</name>
    <dbReference type="NCBI Taxonomy" id="1496996"/>
    <lineage>
        <taxon>Bacteria</taxon>
        <taxon>Bacillati</taxon>
        <taxon>Actinomycetota</taxon>
        <taxon>Actinomycetes</taxon>
        <taxon>Glycomycetales</taxon>
        <taxon>Glycomycetaceae</taxon>
        <taxon>Stackebrandtia</taxon>
    </lineage>
</organism>
<accession>A0A543ATG9</accession>
<feature type="transmembrane region" description="Helical" evidence="1">
    <location>
        <begin position="77"/>
        <end position="97"/>
    </location>
</feature>
<feature type="transmembrane region" description="Helical" evidence="1">
    <location>
        <begin position="48"/>
        <end position="70"/>
    </location>
</feature>
<dbReference type="InterPro" id="IPR009339">
    <property type="entry name" value="DUF998"/>
</dbReference>
<dbReference type="EMBL" id="VFOW01000001">
    <property type="protein sequence ID" value="TQL75884.1"/>
    <property type="molecule type" value="Genomic_DNA"/>
</dbReference>
<comment type="caution">
    <text evidence="2">The sequence shown here is derived from an EMBL/GenBank/DDBJ whole genome shotgun (WGS) entry which is preliminary data.</text>
</comment>
<evidence type="ECO:0000313" key="3">
    <source>
        <dbReference type="Proteomes" id="UP000317043"/>
    </source>
</evidence>
<feature type="transmembrane region" description="Helical" evidence="1">
    <location>
        <begin position="126"/>
        <end position="147"/>
    </location>
</feature>
<keyword evidence="1" id="KW-0812">Transmembrane</keyword>
<dbReference type="Proteomes" id="UP000317043">
    <property type="component" value="Unassembled WGS sequence"/>
</dbReference>
<dbReference type="Pfam" id="PF06197">
    <property type="entry name" value="DUF998"/>
    <property type="match status" value="1"/>
</dbReference>
<name>A0A543ATG9_9ACTN</name>
<dbReference type="InParanoid" id="A0A543ATG9"/>
<feature type="transmembrane region" description="Helical" evidence="1">
    <location>
        <begin position="154"/>
        <end position="173"/>
    </location>
</feature>